<dbReference type="AlphaFoldDB" id="A0A9D9D9A4"/>
<sequence>MAKIVHDPNAPVITVKELLGVGAHYGHLKRRWNPNFAQFIFTSRNNIHIINLDKTAALIAEDYAQLKDIVSKGGKVLFVGTKDVAKDAVIEEAVRSGSFYVNHRWLGGTLTNFKTISKSIKRLKDLEKLEIDGVYNTMSKKDAIKSKKEQAKLALNLEGIKEMRKLPDAMIVVDPATEHNAVAEAKLLNIPVFALLNTNSEPEGISNPIPCNDSSAKTIKLVLGVLADAIVEGKGGDVAYAYASQEGDNADFAQALKAVDKTEETKQLRSLVKADLYAIRKAKKPLGKGIRQRKKSSKNRRPAKKVAPKAAPATEAKPAEQAKTDEAAAPANSEKGTN</sequence>
<keyword evidence="3 5" id="KW-0687">Ribonucleoprotein</keyword>
<dbReference type="GO" id="GO:0003735">
    <property type="term" value="F:structural constituent of ribosome"/>
    <property type="evidence" value="ECO:0007669"/>
    <property type="project" value="InterPro"/>
</dbReference>
<name>A0A9D9D9A4_9BACL</name>
<dbReference type="InterPro" id="IPR001865">
    <property type="entry name" value="Ribosomal_uS2"/>
</dbReference>
<dbReference type="PROSITE" id="PS00963">
    <property type="entry name" value="RIBOSOMAL_S2_2"/>
    <property type="match status" value="1"/>
</dbReference>
<evidence type="ECO:0000256" key="7">
    <source>
        <dbReference type="SAM" id="MobiDB-lite"/>
    </source>
</evidence>
<comment type="caution">
    <text evidence="8">The sequence shown here is derived from an EMBL/GenBank/DDBJ whole genome shotgun (WGS) entry which is preliminary data.</text>
</comment>
<dbReference type="NCBIfam" id="TIGR01011">
    <property type="entry name" value="rpsB_bact"/>
    <property type="match status" value="1"/>
</dbReference>
<evidence type="ECO:0000256" key="4">
    <source>
        <dbReference type="ARBA" id="ARBA00035256"/>
    </source>
</evidence>
<keyword evidence="2 5" id="KW-0689">Ribosomal protein</keyword>
<dbReference type="InterPro" id="IPR018130">
    <property type="entry name" value="Ribosomal_uS2_CS"/>
</dbReference>
<feature type="region of interest" description="Disordered" evidence="7">
    <location>
        <begin position="286"/>
        <end position="338"/>
    </location>
</feature>
<dbReference type="InterPro" id="IPR023591">
    <property type="entry name" value="Ribosomal_uS2_flav_dom_sf"/>
</dbReference>
<gene>
    <name evidence="5 8" type="primary">rpsB</name>
    <name evidence="8" type="ORF">IAC78_04575</name>
</gene>
<dbReference type="GO" id="GO:0022627">
    <property type="term" value="C:cytosolic small ribosomal subunit"/>
    <property type="evidence" value="ECO:0007669"/>
    <property type="project" value="TreeGrafter"/>
</dbReference>
<evidence type="ECO:0000256" key="3">
    <source>
        <dbReference type="ARBA" id="ARBA00023274"/>
    </source>
</evidence>
<dbReference type="Proteomes" id="UP000823629">
    <property type="component" value="Unassembled WGS sequence"/>
</dbReference>
<evidence type="ECO:0000313" key="8">
    <source>
        <dbReference type="EMBL" id="MBO8414722.1"/>
    </source>
</evidence>
<organism evidence="8 9">
    <name type="scientific">Candidatus Scatoplasma merdavium</name>
    <dbReference type="NCBI Taxonomy" id="2840932"/>
    <lineage>
        <taxon>Bacteria</taxon>
        <taxon>Bacillati</taxon>
        <taxon>Bacillota</taxon>
        <taxon>Bacilli</taxon>
        <taxon>Bacillales</taxon>
        <taxon>Candidatus Scatoplasma</taxon>
    </lineage>
</organism>
<dbReference type="PANTHER" id="PTHR12534:SF0">
    <property type="entry name" value="SMALL RIBOSOMAL SUBUNIT PROTEIN US2M"/>
    <property type="match status" value="1"/>
</dbReference>
<evidence type="ECO:0000256" key="2">
    <source>
        <dbReference type="ARBA" id="ARBA00022980"/>
    </source>
</evidence>
<dbReference type="Gene3D" id="3.40.50.10490">
    <property type="entry name" value="Glucose-6-phosphate isomerase like protein, domain 1"/>
    <property type="match status" value="1"/>
</dbReference>
<accession>A0A9D9D9A4</accession>
<dbReference type="GO" id="GO:0006412">
    <property type="term" value="P:translation"/>
    <property type="evidence" value="ECO:0007669"/>
    <property type="project" value="UniProtKB-UniRule"/>
</dbReference>
<dbReference type="CDD" id="cd01425">
    <property type="entry name" value="RPS2"/>
    <property type="match status" value="1"/>
</dbReference>
<dbReference type="HAMAP" id="MF_00291_B">
    <property type="entry name" value="Ribosomal_uS2_B"/>
    <property type="match status" value="1"/>
</dbReference>
<proteinExistence type="inferred from homology"/>
<reference evidence="8" key="1">
    <citation type="submission" date="2020-10" db="EMBL/GenBank/DDBJ databases">
        <authorList>
            <person name="Gilroy R."/>
        </authorList>
    </citation>
    <scope>NUCLEOTIDE SEQUENCE</scope>
    <source>
        <strain evidence="8">1748</strain>
    </source>
</reference>
<feature type="compositionally biased region" description="Basic residues" evidence="7">
    <location>
        <begin position="286"/>
        <end position="307"/>
    </location>
</feature>
<evidence type="ECO:0000256" key="5">
    <source>
        <dbReference type="HAMAP-Rule" id="MF_00291"/>
    </source>
</evidence>
<comment type="similarity">
    <text evidence="1 5 6">Belongs to the universal ribosomal protein uS2 family.</text>
</comment>
<reference evidence="8" key="2">
    <citation type="journal article" date="2021" name="PeerJ">
        <title>Extensive microbial diversity within the chicken gut microbiome revealed by metagenomics and culture.</title>
        <authorList>
            <person name="Gilroy R."/>
            <person name="Ravi A."/>
            <person name="Getino M."/>
            <person name="Pursley I."/>
            <person name="Horton D.L."/>
            <person name="Alikhan N.F."/>
            <person name="Baker D."/>
            <person name="Gharbi K."/>
            <person name="Hall N."/>
            <person name="Watson M."/>
            <person name="Adriaenssens E.M."/>
            <person name="Foster-Nyarko E."/>
            <person name="Jarju S."/>
            <person name="Secka A."/>
            <person name="Antonio M."/>
            <person name="Oren A."/>
            <person name="Chaudhuri R.R."/>
            <person name="La Ragione R."/>
            <person name="Hildebrand F."/>
            <person name="Pallen M.J."/>
        </authorList>
    </citation>
    <scope>NUCLEOTIDE SEQUENCE</scope>
    <source>
        <strain evidence="8">1748</strain>
    </source>
</reference>
<dbReference type="InterPro" id="IPR005706">
    <property type="entry name" value="Ribosomal_uS2_bac/mit/plastid"/>
</dbReference>
<dbReference type="PRINTS" id="PR00395">
    <property type="entry name" value="RIBOSOMALS2"/>
</dbReference>
<dbReference type="Pfam" id="PF00318">
    <property type="entry name" value="Ribosomal_S2"/>
    <property type="match status" value="1"/>
</dbReference>
<dbReference type="PANTHER" id="PTHR12534">
    <property type="entry name" value="30S RIBOSOMAL PROTEIN S2 PROKARYOTIC AND ORGANELLAR"/>
    <property type="match status" value="1"/>
</dbReference>
<evidence type="ECO:0000256" key="1">
    <source>
        <dbReference type="ARBA" id="ARBA00006242"/>
    </source>
</evidence>
<dbReference type="SUPFAM" id="SSF52313">
    <property type="entry name" value="Ribosomal protein S2"/>
    <property type="match status" value="1"/>
</dbReference>
<evidence type="ECO:0000256" key="6">
    <source>
        <dbReference type="RuleBase" id="RU003631"/>
    </source>
</evidence>
<protein>
    <recommendedName>
        <fullName evidence="4 5">Small ribosomal subunit protein uS2</fullName>
    </recommendedName>
</protein>
<dbReference type="Gene3D" id="1.10.287.610">
    <property type="entry name" value="Helix hairpin bin"/>
    <property type="match status" value="1"/>
</dbReference>
<dbReference type="EMBL" id="JADING010000133">
    <property type="protein sequence ID" value="MBO8414722.1"/>
    <property type="molecule type" value="Genomic_DNA"/>
</dbReference>
<feature type="compositionally biased region" description="Basic and acidic residues" evidence="7">
    <location>
        <begin position="317"/>
        <end position="326"/>
    </location>
</feature>
<evidence type="ECO:0000313" key="9">
    <source>
        <dbReference type="Proteomes" id="UP000823629"/>
    </source>
</evidence>